<accession>A0ABW4DAU7</accession>
<dbReference type="RefSeq" id="WP_229524408.1">
    <property type="nucleotide sequence ID" value="NZ_JAFFQR010000064.1"/>
</dbReference>
<organism evidence="1 2">
    <name type="scientific">Paenibacillus farraposensis</name>
    <dbReference type="NCBI Taxonomy" id="2807095"/>
    <lineage>
        <taxon>Bacteria</taxon>
        <taxon>Bacillati</taxon>
        <taxon>Bacillota</taxon>
        <taxon>Bacilli</taxon>
        <taxon>Bacillales</taxon>
        <taxon>Paenibacillaceae</taxon>
        <taxon>Paenibacillus</taxon>
    </lineage>
</organism>
<evidence type="ECO:0000313" key="2">
    <source>
        <dbReference type="Proteomes" id="UP001597340"/>
    </source>
</evidence>
<name>A0ABW4DAU7_9BACL</name>
<reference evidence="2" key="1">
    <citation type="journal article" date="2019" name="Int. J. Syst. Evol. Microbiol.">
        <title>The Global Catalogue of Microorganisms (GCM) 10K type strain sequencing project: providing services to taxonomists for standard genome sequencing and annotation.</title>
        <authorList>
            <consortium name="The Broad Institute Genomics Platform"/>
            <consortium name="The Broad Institute Genome Sequencing Center for Infectious Disease"/>
            <person name="Wu L."/>
            <person name="Ma J."/>
        </authorList>
    </citation>
    <scope>NUCLEOTIDE SEQUENCE [LARGE SCALE GENOMIC DNA]</scope>
    <source>
        <strain evidence="2">CCM 9147</strain>
    </source>
</reference>
<protein>
    <submittedName>
        <fullName evidence="1">Uncharacterized protein</fullName>
    </submittedName>
</protein>
<evidence type="ECO:0000313" key="1">
    <source>
        <dbReference type="EMBL" id="MFD1461634.1"/>
    </source>
</evidence>
<sequence length="70" mass="8313">MSEDVEQLDLFDFSVDPPQSTGPVLNGMYYERSTDMFVSYVKGRRHYEEPAKGCQHLKEWQERIKKERSI</sequence>
<dbReference type="Proteomes" id="UP001597340">
    <property type="component" value="Unassembled WGS sequence"/>
</dbReference>
<keyword evidence="2" id="KW-1185">Reference proteome</keyword>
<gene>
    <name evidence="1" type="ORF">ACFQ5D_09415</name>
</gene>
<proteinExistence type="predicted"/>
<comment type="caution">
    <text evidence="1">The sequence shown here is derived from an EMBL/GenBank/DDBJ whole genome shotgun (WGS) entry which is preliminary data.</text>
</comment>
<dbReference type="EMBL" id="JBHTNZ010000009">
    <property type="protein sequence ID" value="MFD1461634.1"/>
    <property type="molecule type" value="Genomic_DNA"/>
</dbReference>